<dbReference type="AlphaFoldDB" id="A0A9W6S4D0"/>
<dbReference type="RefSeq" id="WP_285575572.1">
    <property type="nucleotide sequence ID" value="NZ_BSTK01000007.1"/>
</dbReference>
<organism evidence="2 3">
    <name type="scientific">Actinoallomurus iriomotensis</name>
    <dbReference type="NCBI Taxonomy" id="478107"/>
    <lineage>
        <taxon>Bacteria</taxon>
        <taxon>Bacillati</taxon>
        <taxon>Actinomycetota</taxon>
        <taxon>Actinomycetes</taxon>
        <taxon>Streptosporangiales</taxon>
        <taxon>Thermomonosporaceae</taxon>
        <taxon>Actinoallomurus</taxon>
    </lineage>
</organism>
<comment type="caution">
    <text evidence="2">The sequence shown here is derived from an EMBL/GenBank/DDBJ whole genome shotgun (WGS) entry which is preliminary data.</text>
</comment>
<evidence type="ECO:0000313" key="3">
    <source>
        <dbReference type="Proteomes" id="UP001165074"/>
    </source>
</evidence>
<evidence type="ECO:0000313" key="2">
    <source>
        <dbReference type="EMBL" id="GLY86938.1"/>
    </source>
</evidence>
<protein>
    <recommendedName>
        <fullName evidence="1">TY-Chap N-terminal domain-containing protein</fullName>
    </recommendedName>
</protein>
<accession>A0A9W6S4D0</accession>
<dbReference type="Pfam" id="PF19818">
    <property type="entry name" value="DUF6301"/>
    <property type="match status" value="1"/>
</dbReference>
<keyword evidence="3" id="KW-1185">Reference proteome</keyword>
<dbReference type="InterPro" id="IPR046268">
    <property type="entry name" value="DUF6301"/>
</dbReference>
<gene>
    <name evidence="2" type="ORF">Airi02_048670</name>
</gene>
<dbReference type="Proteomes" id="UP001165074">
    <property type="component" value="Unassembled WGS sequence"/>
</dbReference>
<reference evidence="2" key="1">
    <citation type="submission" date="2023-03" db="EMBL/GenBank/DDBJ databases">
        <title>Actinoallomurus iriomotensis NBRC 103684.</title>
        <authorList>
            <person name="Ichikawa N."/>
            <person name="Sato H."/>
            <person name="Tonouchi N."/>
        </authorList>
    </citation>
    <scope>NUCLEOTIDE SEQUENCE</scope>
    <source>
        <strain evidence="2">NBRC 103684</strain>
    </source>
</reference>
<proteinExistence type="predicted"/>
<dbReference type="Pfam" id="PF22552">
    <property type="entry name" value="TY-Chap3"/>
    <property type="match status" value="1"/>
</dbReference>
<name>A0A9W6S4D0_9ACTN</name>
<feature type="domain" description="TY-Chap N-terminal" evidence="1">
    <location>
        <begin position="192"/>
        <end position="300"/>
    </location>
</feature>
<sequence>MAEWLGLGRSDIERFLRVADGLGWDWDRSALPEVATDLGCRMTTGPDDSYSAAEYHAGDFTASVLFHVDKEQGRVLQITIHVTDIVGRGEGQAFLLDTFAGTVAAGRAVFGDPDRSKSGALATVRWDRPGGVAKLYRLPRSVQLDWTRPDYAKWEDEMDAQALEDHPMDADEMETARNEGRPRWRPAESDSEWETLRNTLVDAMVWLQAGDAVGLEGPGPWSAFVNQAPTELIVEANCNDFLRGEDRLTEEMSLALARIGFQPSDPPMHPLLWRDFEWPLSSAGYRTAADMIIEGFRIVYPEITVADLSWNFLTGGRLSEMAPIVDAR</sequence>
<dbReference type="EMBL" id="BSTK01000007">
    <property type="protein sequence ID" value="GLY86938.1"/>
    <property type="molecule type" value="Genomic_DNA"/>
</dbReference>
<evidence type="ECO:0000259" key="1">
    <source>
        <dbReference type="Pfam" id="PF22552"/>
    </source>
</evidence>
<dbReference type="InterPro" id="IPR054344">
    <property type="entry name" value="TY-Chap_N"/>
</dbReference>